<dbReference type="Proteomes" id="UP001363151">
    <property type="component" value="Unassembled WGS sequence"/>
</dbReference>
<protein>
    <submittedName>
        <fullName evidence="2">Uncharacterized protein</fullName>
    </submittedName>
</protein>
<keyword evidence="3" id="KW-1185">Reference proteome</keyword>
<feature type="region of interest" description="Disordered" evidence="1">
    <location>
        <begin position="1"/>
        <end position="122"/>
    </location>
</feature>
<name>A0ABR1FPF9_AURAN</name>
<evidence type="ECO:0000256" key="1">
    <source>
        <dbReference type="SAM" id="MobiDB-lite"/>
    </source>
</evidence>
<evidence type="ECO:0000313" key="2">
    <source>
        <dbReference type="EMBL" id="KAK7235002.1"/>
    </source>
</evidence>
<feature type="compositionally biased region" description="Acidic residues" evidence="1">
    <location>
        <begin position="1"/>
        <end position="19"/>
    </location>
</feature>
<evidence type="ECO:0000313" key="3">
    <source>
        <dbReference type="Proteomes" id="UP001363151"/>
    </source>
</evidence>
<dbReference type="EMBL" id="JBBJCI010000299">
    <property type="protein sequence ID" value="KAK7235002.1"/>
    <property type="molecule type" value="Genomic_DNA"/>
</dbReference>
<feature type="compositionally biased region" description="Low complexity" evidence="1">
    <location>
        <begin position="99"/>
        <end position="109"/>
    </location>
</feature>
<dbReference type="InterPro" id="IPR032704">
    <property type="entry name" value="Cms1"/>
</dbReference>
<sequence>MNDDMEMGDMFLFEDDGDDVKEPQTKKKKEAKQPSSAKPSGNAALPTAGAAKKKKKEKPQKQPEPEPEDDAAVAAPEIYVMDDDDDDDGDGGDDGGDGAELAGDAPADAAETKKKKKKQKKKRKFEDLADCAWAGGDWAAKGRDRAAPPRGLDVVLVCASAKRAADVAKALRKQKQVPEVLKLFGKHLKAADQAAQLEDAAKPLPRVAVGTPARLEVLLDSVPWGRNATLLVDTRPDGKNYTPFTLPDAKAALARVVAALLGSTDLAFCAADAGP</sequence>
<feature type="compositionally biased region" description="Basic residues" evidence="1">
    <location>
        <begin position="113"/>
        <end position="122"/>
    </location>
</feature>
<dbReference type="PANTHER" id="PTHR24030">
    <property type="entry name" value="PROTEIN CMSS1"/>
    <property type="match status" value="1"/>
</dbReference>
<comment type="caution">
    <text evidence="2">The sequence shown here is derived from an EMBL/GenBank/DDBJ whole genome shotgun (WGS) entry which is preliminary data.</text>
</comment>
<proteinExistence type="predicted"/>
<feature type="compositionally biased region" description="Acidic residues" evidence="1">
    <location>
        <begin position="80"/>
        <end position="97"/>
    </location>
</feature>
<dbReference type="PANTHER" id="PTHR24030:SF0">
    <property type="entry name" value="PROTEIN CMSS1"/>
    <property type="match status" value="1"/>
</dbReference>
<dbReference type="Pfam" id="PF14617">
    <property type="entry name" value="CMS1"/>
    <property type="match status" value="1"/>
</dbReference>
<reference evidence="2 3" key="1">
    <citation type="submission" date="2024-03" db="EMBL/GenBank/DDBJ databases">
        <title>Aureococcus anophagefferens CCMP1851 and Kratosvirus quantuckense: Draft genome of a second virus-susceptible host strain in the model system.</title>
        <authorList>
            <person name="Chase E."/>
            <person name="Truchon A.R."/>
            <person name="Schepens W."/>
            <person name="Wilhelm S.W."/>
        </authorList>
    </citation>
    <scope>NUCLEOTIDE SEQUENCE [LARGE SCALE GENOMIC DNA]</scope>
    <source>
        <strain evidence="2 3">CCMP1851</strain>
    </source>
</reference>
<organism evidence="2 3">
    <name type="scientific">Aureococcus anophagefferens</name>
    <name type="common">Harmful bloom alga</name>
    <dbReference type="NCBI Taxonomy" id="44056"/>
    <lineage>
        <taxon>Eukaryota</taxon>
        <taxon>Sar</taxon>
        <taxon>Stramenopiles</taxon>
        <taxon>Ochrophyta</taxon>
        <taxon>Pelagophyceae</taxon>
        <taxon>Pelagomonadales</taxon>
        <taxon>Pelagomonadaceae</taxon>
        <taxon>Aureococcus</taxon>
    </lineage>
</organism>
<accession>A0ABR1FPF9</accession>
<gene>
    <name evidence="2" type="ORF">SO694_00141078</name>
</gene>